<name>A0A3E5E1M5_9BACT</name>
<reference evidence="1 2" key="1">
    <citation type="submission" date="2018-08" db="EMBL/GenBank/DDBJ databases">
        <title>A genome reference for cultivated species of the human gut microbiota.</title>
        <authorList>
            <person name="Zou Y."/>
            <person name="Xue W."/>
            <person name="Luo G."/>
        </authorList>
    </citation>
    <scope>NUCLEOTIDE SEQUENCE [LARGE SCALE GENOMIC DNA]</scope>
    <source>
        <strain evidence="1 2">AF46-2NS</strain>
    </source>
</reference>
<gene>
    <name evidence="1" type="ORF">DW079_01470</name>
</gene>
<protein>
    <submittedName>
        <fullName evidence="1">Uncharacterized protein</fullName>
    </submittedName>
</protein>
<comment type="caution">
    <text evidence="1">The sequence shown here is derived from an EMBL/GenBank/DDBJ whole genome shotgun (WGS) entry which is preliminary data.</text>
</comment>
<dbReference type="AlphaFoldDB" id="A0A3E5E1M5"/>
<dbReference type="Proteomes" id="UP000286211">
    <property type="component" value="Unassembled WGS sequence"/>
</dbReference>
<organism evidence="1 2">
    <name type="scientific">Segatella copri</name>
    <dbReference type="NCBI Taxonomy" id="165179"/>
    <lineage>
        <taxon>Bacteria</taxon>
        <taxon>Pseudomonadati</taxon>
        <taxon>Bacteroidota</taxon>
        <taxon>Bacteroidia</taxon>
        <taxon>Bacteroidales</taxon>
        <taxon>Prevotellaceae</taxon>
        <taxon>Segatella</taxon>
    </lineage>
</organism>
<evidence type="ECO:0000313" key="1">
    <source>
        <dbReference type="EMBL" id="RHK12627.1"/>
    </source>
</evidence>
<evidence type="ECO:0000313" key="2">
    <source>
        <dbReference type="Proteomes" id="UP000286211"/>
    </source>
</evidence>
<sequence length="91" mass="11257">MIFLFFDNFVAYLYVNHSLSPEKQDYDMKRQEWLRKGRKTEKKERKVKKREVKMKEKAKIFGALRIIYYFCRCYENRHYYSITRDAGGILQ</sequence>
<proteinExistence type="predicted"/>
<accession>A0A3E5E1M5</accession>
<dbReference type="EMBL" id="QRNB01000004">
    <property type="protein sequence ID" value="RHK12627.1"/>
    <property type="molecule type" value="Genomic_DNA"/>
</dbReference>